<dbReference type="Proteomes" id="UP000673691">
    <property type="component" value="Unassembled WGS sequence"/>
</dbReference>
<name>A0A8H7ZX52_9FUNG</name>
<accession>A0A8H7ZX52</accession>
<feature type="region of interest" description="Disordered" evidence="1">
    <location>
        <begin position="38"/>
        <end position="120"/>
    </location>
</feature>
<evidence type="ECO:0000313" key="3">
    <source>
        <dbReference type="Proteomes" id="UP000673691"/>
    </source>
</evidence>
<evidence type="ECO:0000313" key="2">
    <source>
        <dbReference type="EMBL" id="KAG5460995.1"/>
    </source>
</evidence>
<keyword evidence="3" id="KW-1185">Reference proteome</keyword>
<organism evidence="2 3">
    <name type="scientific">Olpidium bornovanus</name>
    <dbReference type="NCBI Taxonomy" id="278681"/>
    <lineage>
        <taxon>Eukaryota</taxon>
        <taxon>Fungi</taxon>
        <taxon>Fungi incertae sedis</taxon>
        <taxon>Olpidiomycota</taxon>
        <taxon>Olpidiomycotina</taxon>
        <taxon>Olpidiomycetes</taxon>
        <taxon>Olpidiales</taxon>
        <taxon>Olpidiaceae</taxon>
        <taxon>Olpidium</taxon>
    </lineage>
</organism>
<gene>
    <name evidence="2" type="ORF">BJ554DRAFT_6886</name>
</gene>
<protein>
    <submittedName>
        <fullName evidence="2">Uncharacterized protein</fullName>
    </submittedName>
</protein>
<sequence length="207" mass="21608">MYRPLLLIVRAPTNRGGPKYVTPGVPPLLINTRNLRRTHHHPQQSGESEDKLPPSPPRVVLSSPVAPPTPSHPPLQRLPPVDRPPSLAFDPRMPSPRRHRRRSSGTPAPDPGMSAAEPPSTALPLAALSTAPSMAPLSTAPATTALAPAVSSGEVDALAAAAAIPLPADEPMLDLPPRTVVGRLLTPTGLWQAGTGSNGLFYACGLP</sequence>
<dbReference type="AlphaFoldDB" id="A0A8H7ZX52"/>
<evidence type="ECO:0000256" key="1">
    <source>
        <dbReference type="SAM" id="MobiDB-lite"/>
    </source>
</evidence>
<comment type="caution">
    <text evidence="2">The sequence shown here is derived from an EMBL/GenBank/DDBJ whole genome shotgun (WGS) entry which is preliminary data.</text>
</comment>
<reference evidence="2 3" key="1">
    <citation type="journal article" name="Sci. Rep.">
        <title>Genome-scale phylogenetic analyses confirm Olpidium as the closest living zoosporic fungus to the non-flagellated, terrestrial fungi.</title>
        <authorList>
            <person name="Chang Y."/>
            <person name="Rochon D."/>
            <person name="Sekimoto S."/>
            <person name="Wang Y."/>
            <person name="Chovatia M."/>
            <person name="Sandor L."/>
            <person name="Salamov A."/>
            <person name="Grigoriev I.V."/>
            <person name="Stajich J.E."/>
            <person name="Spatafora J.W."/>
        </authorList>
    </citation>
    <scope>NUCLEOTIDE SEQUENCE [LARGE SCALE GENOMIC DNA]</scope>
    <source>
        <strain evidence="2">S191</strain>
    </source>
</reference>
<dbReference type="EMBL" id="JAEFCI010004362">
    <property type="protein sequence ID" value="KAG5460995.1"/>
    <property type="molecule type" value="Genomic_DNA"/>
</dbReference>
<feature type="compositionally biased region" description="Pro residues" evidence="1">
    <location>
        <begin position="65"/>
        <end position="83"/>
    </location>
</feature>
<proteinExistence type="predicted"/>